<evidence type="ECO:0000313" key="16">
    <source>
        <dbReference type="Proteomes" id="UP000264820"/>
    </source>
</evidence>
<evidence type="ECO:0000256" key="12">
    <source>
        <dbReference type="SAM" id="SignalP"/>
    </source>
</evidence>
<feature type="domain" description="Sushi" evidence="14">
    <location>
        <begin position="409"/>
        <end position="468"/>
    </location>
</feature>
<feature type="domain" description="EGF-like" evidence="13">
    <location>
        <begin position="66"/>
        <end position="105"/>
    </location>
</feature>
<evidence type="ECO:0000256" key="3">
    <source>
        <dbReference type="ARBA" id="ARBA00022692"/>
    </source>
</evidence>
<dbReference type="PROSITE" id="PS50923">
    <property type="entry name" value="SUSHI"/>
    <property type="match status" value="6"/>
</dbReference>
<keyword evidence="2 10" id="KW-0245">EGF-like domain</keyword>
<evidence type="ECO:0000256" key="11">
    <source>
        <dbReference type="PROSITE-ProRule" id="PRU00302"/>
    </source>
</evidence>
<dbReference type="InterPro" id="IPR049883">
    <property type="entry name" value="NOTCH1_EGF-like"/>
</dbReference>
<sequence length="818" mass="89754">MDERSTTVFVILLCGACSVAPAAANAPDVCSSCHVNATCDDKPDNSGKVCNCKYGFVGNGRSFCQDKDECQIGVTKICGQHTRCHNTYGSYYCTCLAGYTASNNMAVFIPNDGTHCQDIDECSVVGICGEGGQCRNLDGSFDCSCQMGYQVHNGNEPFHPHKGQASCQVVDCGQPTSQDMVLLSATGTTFGSVGTFECDHGFLWRSGKNTSICGADGLWRGLSMICEAIDCGSPPTFLHSRMLWNQSSRVGTEVLYQCNSGYHNIGPGSVFTCTTAGQWEGASMLCQEISCGKPHTVPHTGHMWNGSSTPGSVVNYYCKQGFNHSEGNAVSLCTSNGTWTKPNISCKEVDCGSPPDISHSLLLWDRISTVGSQVAYQCQSGYYSVGEINKTVCTDAGKWDKPSLRCQEIKCQEPVLKPHTKRLWDGTSHVGSVVIYMCDEGYDTKGVRNFSACGQNGLWEEIDLWCEEMTCGSPQTLPHTNLLWDRSTRPGSVALYECVDGHYQESGDNISTCLTSGEWANVSLRCKAKCGPVPILAHSEVVLHNRSVVIHRCVNGYHSWRGSNVSMCSSSGVWQTATLQCIEIKPPINQLFVWNEKCLHWSAEKDDEETEMYKVIYVGSRDYERAFLDKRKQFLSSKADLVEVCLDLLPATNYSIFITALSAGFTATITINTSLTAPAVPDVHYREYETPAPTLMFRRSPSTLDPISFYQVFILPLEGILVFDCSSPVNEETSDESGSSQEHIAAQMRSSHVGREIHFTVGDGHYYGGFFNAPLKKGRNYYIILRTVSRWKRDSKSSCVLWAKVTGSGSYYFGKILG</sequence>
<dbReference type="AlphaFoldDB" id="A0A3Q2XI83"/>
<dbReference type="GO" id="GO:0005509">
    <property type="term" value="F:calcium ion binding"/>
    <property type="evidence" value="ECO:0007669"/>
    <property type="project" value="InterPro"/>
</dbReference>
<proteinExistence type="predicted"/>
<evidence type="ECO:0000256" key="8">
    <source>
        <dbReference type="ARBA" id="ARBA00023157"/>
    </source>
</evidence>
<dbReference type="Ensembl" id="ENSHCOT00000007584.1">
    <property type="protein sequence ID" value="ENSHCOP00000004123.1"/>
    <property type="gene ID" value="ENSHCOG00000005510.1"/>
</dbReference>
<keyword evidence="7" id="KW-0472">Membrane</keyword>
<feature type="domain" description="Sushi" evidence="14">
    <location>
        <begin position="229"/>
        <end position="288"/>
    </location>
</feature>
<evidence type="ECO:0000259" key="14">
    <source>
        <dbReference type="PROSITE" id="PS50923"/>
    </source>
</evidence>
<dbReference type="InterPro" id="IPR018097">
    <property type="entry name" value="EGF_Ca-bd_CS"/>
</dbReference>
<feature type="signal peptide" evidence="12">
    <location>
        <begin position="1"/>
        <end position="24"/>
    </location>
</feature>
<dbReference type="PANTHER" id="PTHR24051">
    <property type="entry name" value="SUSHI DOMAIN-CONTAINING PROTEIN 1"/>
    <property type="match status" value="1"/>
</dbReference>
<keyword evidence="11" id="KW-0768">Sushi</keyword>
<dbReference type="SUPFAM" id="SSF57535">
    <property type="entry name" value="Complement control module/SCR domain"/>
    <property type="match status" value="7"/>
</dbReference>
<dbReference type="InterPro" id="IPR035976">
    <property type="entry name" value="Sushi/SCR/CCP_sf"/>
</dbReference>
<dbReference type="InterPro" id="IPR000436">
    <property type="entry name" value="Sushi_SCR_CCP_dom"/>
</dbReference>
<keyword evidence="3" id="KW-0812">Transmembrane</keyword>
<feature type="disulfide bond" evidence="10">
    <location>
        <begin position="33"/>
        <end position="50"/>
    </location>
</feature>
<dbReference type="Pfam" id="PF07645">
    <property type="entry name" value="EGF_CA"/>
    <property type="match status" value="2"/>
</dbReference>
<reference evidence="15" key="2">
    <citation type="submission" date="2025-09" db="UniProtKB">
        <authorList>
            <consortium name="Ensembl"/>
        </authorList>
    </citation>
    <scope>IDENTIFICATION</scope>
</reference>
<keyword evidence="8 10" id="KW-1015">Disulfide bond</keyword>
<comment type="subcellular location">
    <subcellularLocation>
        <location evidence="1">Membrane</location>
        <topology evidence="1">Single-pass type I membrane protein</topology>
    </subcellularLocation>
</comment>
<dbReference type="SUPFAM" id="SSF57196">
    <property type="entry name" value="EGF/Laminin"/>
    <property type="match status" value="2"/>
</dbReference>
<dbReference type="Pfam" id="PF23144">
    <property type="entry name" value="Fn3_PTPRU"/>
    <property type="match status" value="1"/>
</dbReference>
<comment type="caution">
    <text evidence="10">Lacks conserved residue(s) required for the propagation of feature annotation.</text>
</comment>
<evidence type="ECO:0000256" key="4">
    <source>
        <dbReference type="ARBA" id="ARBA00022729"/>
    </source>
</evidence>
<dbReference type="PROSITE" id="PS00010">
    <property type="entry name" value="ASX_HYDROXYL"/>
    <property type="match status" value="2"/>
</dbReference>
<dbReference type="Gene3D" id="2.10.70.10">
    <property type="entry name" value="Complement Module, domain 1"/>
    <property type="match status" value="6"/>
</dbReference>
<keyword evidence="9" id="KW-0325">Glycoprotein</keyword>
<reference evidence="15" key="1">
    <citation type="submission" date="2025-08" db="UniProtKB">
        <authorList>
            <consortium name="Ensembl"/>
        </authorList>
    </citation>
    <scope>IDENTIFICATION</scope>
</reference>
<dbReference type="FunFam" id="2.10.25.10:FF:000038">
    <property type="entry name" value="Fibrillin 2"/>
    <property type="match status" value="1"/>
</dbReference>
<keyword evidence="4 12" id="KW-0732">Signal</keyword>
<dbReference type="Gene3D" id="2.10.25.10">
    <property type="entry name" value="Laminin"/>
    <property type="match status" value="2"/>
</dbReference>
<feature type="chain" id="PRO_5018782581" evidence="12">
    <location>
        <begin position="25"/>
        <end position="818"/>
    </location>
</feature>
<dbReference type="GO" id="GO:0016020">
    <property type="term" value="C:membrane"/>
    <property type="evidence" value="ECO:0007669"/>
    <property type="project" value="UniProtKB-SubCell"/>
</dbReference>
<dbReference type="OMA" id="TCLRWQI"/>
<dbReference type="SMART" id="SM00179">
    <property type="entry name" value="EGF_CA"/>
    <property type="match status" value="2"/>
</dbReference>
<evidence type="ECO:0000256" key="9">
    <source>
        <dbReference type="ARBA" id="ARBA00023180"/>
    </source>
</evidence>
<dbReference type="SMART" id="SM00032">
    <property type="entry name" value="CCP"/>
    <property type="match status" value="7"/>
</dbReference>
<evidence type="ECO:0000256" key="7">
    <source>
        <dbReference type="ARBA" id="ARBA00023136"/>
    </source>
</evidence>
<keyword evidence="16" id="KW-1185">Reference proteome</keyword>
<dbReference type="InterPro" id="IPR000742">
    <property type="entry name" value="EGF"/>
</dbReference>
<dbReference type="PROSITE" id="PS01186">
    <property type="entry name" value="EGF_2"/>
    <property type="match status" value="1"/>
</dbReference>
<dbReference type="STRING" id="109280.ENSHCOP00000004123"/>
<dbReference type="InterPro" id="IPR001881">
    <property type="entry name" value="EGF-like_Ca-bd_dom"/>
</dbReference>
<feature type="domain" description="EGF-like" evidence="13">
    <location>
        <begin position="26"/>
        <end position="65"/>
    </location>
</feature>
<keyword evidence="5" id="KW-0677">Repeat</keyword>
<feature type="domain" description="Sushi" evidence="14">
    <location>
        <begin position="469"/>
        <end position="528"/>
    </location>
</feature>
<evidence type="ECO:0000256" key="2">
    <source>
        <dbReference type="ARBA" id="ARBA00022536"/>
    </source>
</evidence>
<dbReference type="GO" id="GO:0030855">
    <property type="term" value="P:epithelial cell differentiation"/>
    <property type="evidence" value="ECO:0007669"/>
    <property type="project" value="UniProtKB-ARBA"/>
</dbReference>
<evidence type="ECO:0000256" key="6">
    <source>
        <dbReference type="ARBA" id="ARBA00022989"/>
    </source>
</evidence>
<feature type="domain" description="Sushi" evidence="14">
    <location>
        <begin position="170"/>
        <end position="228"/>
    </location>
</feature>
<feature type="domain" description="Sushi" evidence="14">
    <location>
        <begin position="349"/>
        <end position="408"/>
    </location>
</feature>
<dbReference type="PANTHER" id="PTHR24051:SF5">
    <property type="entry name" value="SUSHI DOMAIN-CONTAINING PROTEIN 1"/>
    <property type="match status" value="1"/>
</dbReference>
<dbReference type="InterPro" id="IPR000152">
    <property type="entry name" value="EGF-type_Asp/Asn_hydroxyl_site"/>
</dbReference>
<dbReference type="PROSITE" id="PS01187">
    <property type="entry name" value="EGF_CA"/>
    <property type="match status" value="1"/>
</dbReference>
<dbReference type="Proteomes" id="UP000264820">
    <property type="component" value="Unplaced"/>
</dbReference>
<dbReference type="GeneTree" id="ENSGT00390000013892"/>
<feature type="domain" description="Sushi" evidence="14">
    <location>
        <begin position="289"/>
        <end position="348"/>
    </location>
</feature>
<evidence type="ECO:0000256" key="5">
    <source>
        <dbReference type="ARBA" id="ARBA00022737"/>
    </source>
</evidence>
<evidence type="ECO:0000256" key="1">
    <source>
        <dbReference type="ARBA" id="ARBA00004479"/>
    </source>
</evidence>
<keyword evidence="6" id="KW-1133">Transmembrane helix</keyword>
<dbReference type="PROSITE" id="PS50026">
    <property type="entry name" value="EGF_3"/>
    <property type="match status" value="3"/>
</dbReference>
<evidence type="ECO:0000313" key="15">
    <source>
        <dbReference type="Ensembl" id="ENSHCOP00000004123.1"/>
    </source>
</evidence>
<dbReference type="Pfam" id="PF00084">
    <property type="entry name" value="Sushi"/>
    <property type="match status" value="6"/>
</dbReference>
<evidence type="ECO:0000256" key="10">
    <source>
        <dbReference type="PROSITE-ProRule" id="PRU00076"/>
    </source>
</evidence>
<feature type="domain" description="EGF-like" evidence="13">
    <location>
        <begin position="118"/>
        <end position="155"/>
    </location>
</feature>
<dbReference type="CDD" id="cd00033">
    <property type="entry name" value="CCP"/>
    <property type="match status" value="7"/>
</dbReference>
<accession>A0A3Q2XI83</accession>
<dbReference type="SMART" id="SM00181">
    <property type="entry name" value="EGF"/>
    <property type="match status" value="3"/>
</dbReference>
<dbReference type="InterPro" id="IPR051622">
    <property type="entry name" value="R-tyr_protein_phosphatases"/>
</dbReference>
<dbReference type="InterPro" id="IPR057598">
    <property type="entry name" value="Fn3_PTPRU"/>
</dbReference>
<organism evidence="15 16">
    <name type="scientific">Hippocampus comes</name>
    <name type="common">Tiger tail seahorse</name>
    <dbReference type="NCBI Taxonomy" id="109280"/>
    <lineage>
        <taxon>Eukaryota</taxon>
        <taxon>Metazoa</taxon>
        <taxon>Chordata</taxon>
        <taxon>Craniata</taxon>
        <taxon>Vertebrata</taxon>
        <taxon>Euteleostomi</taxon>
        <taxon>Actinopterygii</taxon>
        <taxon>Neopterygii</taxon>
        <taxon>Teleostei</taxon>
        <taxon>Neoteleostei</taxon>
        <taxon>Acanthomorphata</taxon>
        <taxon>Syngnathiaria</taxon>
        <taxon>Syngnathiformes</taxon>
        <taxon>Syngnathoidei</taxon>
        <taxon>Syngnathidae</taxon>
        <taxon>Hippocampus</taxon>
    </lineage>
</organism>
<evidence type="ECO:0000259" key="13">
    <source>
        <dbReference type="PROSITE" id="PS50026"/>
    </source>
</evidence>
<dbReference type="CDD" id="cd00054">
    <property type="entry name" value="EGF_CA"/>
    <property type="match status" value="2"/>
</dbReference>
<protein>
    <submittedName>
        <fullName evidence="15">Sushi domain containing 1</fullName>
    </submittedName>
</protein>
<name>A0A3Q2XI83_HIPCM</name>